<organism evidence="1 2">
    <name type="scientific">Candidatus Eisenbergiella pullistercoris</name>
    <dbReference type="NCBI Taxonomy" id="2838555"/>
    <lineage>
        <taxon>Bacteria</taxon>
        <taxon>Bacillati</taxon>
        <taxon>Bacillota</taxon>
        <taxon>Clostridia</taxon>
        <taxon>Lachnospirales</taxon>
        <taxon>Lachnospiraceae</taxon>
        <taxon>Eisenbergiella</taxon>
    </lineage>
</organism>
<name>A0A9D1YQC2_9FIRM</name>
<proteinExistence type="predicted"/>
<dbReference type="Proteomes" id="UP000824007">
    <property type="component" value="Unassembled WGS sequence"/>
</dbReference>
<dbReference type="AlphaFoldDB" id="A0A9D1YQC2"/>
<comment type="caution">
    <text evidence="1">The sequence shown here is derived from an EMBL/GenBank/DDBJ whole genome shotgun (WGS) entry which is preliminary data.</text>
</comment>
<gene>
    <name evidence="1" type="ORF">H9831_10535</name>
</gene>
<dbReference type="EMBL" id="DXDD01000130">
    <property type="protein sequence ID" value="HIY61095.1"/>
    <property type="molecule type" value="Genomic_DNA"/>
</dbReference>
<reference evidence="1" key="1">
    <citation type="journal article" date="2021" name="PeerJ">
        <title>Extensive microbial diversity within the chicken gut microbiome revealed by metagenomics and culture.</title>
        <authorList>
            <person name="Gilroy R."/>
            <person name="Ravi A."/>
            <person name="Getino M."/>
            <person name="Pursley I."/>
            <person name="Horton D.L."/>
            <person name="Alikhan N.F."/>
            <person name="Baker D."/>
            <person name="Gharbi K."/>
            <person name="Hall N."/>
            <person name="Watson M."/>
            <person name="Adriaenssens E.M."/>
            <person name="Foster-Nyarko E."/>
            <person name="Jarju S."/>
            <person name="Secka A."/>
            <person name="Antonio M."/>
            <person name="Oren A."/>
            <person name="Chaudhuri R.R."/>
            <person name="La Ragione R."/>
            <person name="Hildebrand F."/>
            <person name="Pallen M.J."/>
        </authorList>
    </citation>
    <scope>NUCLEOTIDE SEQUENCE</scope>
    <source>
        <strain evidence="1">ChiSxjej3B15-24422</strain>
    </source>
</reference>
<reference evidence="1" key="2">
    <citation type="submission" date="2021-04" db="EMBL/GenBank/DDBJ databases">
        <authorList>
            <person name="Gilroy R."/>
        </authorList>
    </citation>
    <scope>NUCLEOTIDE SEQUENCE</scope>
    <source>
        <strain evidence="1">ChiSxjej3B15-24422</strain>
    </source>
</reference>
<evidence type="ECO:0000313" key="2">
    <source>
        <dbReference type="Proteomes" id="UP000824007"/>
    </source>
</evidence>
<evidence type="ECO:0000313" key="1">
    <source>
        <dbReference type="EMBL" id="HIY61095.1"/>
    </source>
</evidence>
<sequence>MLEDFLGKKIYVVNCNICDARKVKEEDLSSYEKIIINADTILVNERAKSVLSRLPIICNTDNTLELEGEVSIVSQNGDYEINGSTAVLDNTFLSVNGNVVIKPGTEAVLSSYTAVSVNGSVLCPASLAPFLSRFSVNGSTECYPDDCTVLDAVFTPDAWFPLRARQEAHYYVSEQLRLTDPKLDVSALAARQVRFVTPAALVPEERAAEAVALFDETVKLTVIPAGYAFIPGDAGLEEALLEKYGGRFYLDGSLTIESQNASLLSRLEKPQVTGTVYLPEGLMEAFRQTGAEYGKLEIIKGTSLAGKAMLTLDNALLDASPDGISIRGCGLLRIKKEISPERILELVRTDSCGCILCTPEQKSAMELVSRNAGLIGDLKDKSGSESGGGIFDMLKQAANTRVANADLYVL</sequence>
<protein>
    <submittedName>
        <fullName evidence="1">Uncharacterized protein</fullName>
    </submittedName>
</protein>
<accession>A0A9D1YQC2</accession>